<evidence type="ECO:0000256" key="1">
    <source>
        <dbReference type="SAM" id="Phobius"/>
    </source>
</evidence>
<dbReference type="Pfam" id="PF16173">
    <property type="entry name" value="DUF4874"/>
    <property type="match status" value="1"/>
</dbReference>
<protein>
    <recommendedName>
        <fullName evidence="6">DUF4832 domain-containing protein</fullName>
    </recommendedName>
</protein>
<keyword evidence="5" id="KW-1185">Reference proteome</keyword>
<accession>N2A108</accession>
<dbReference type="InterPro" id="IPR032379">
    <property type="entry name" value="DUF4874"/>
</dbReference>
<organism evidence="4 5">
    <name type="scientific">Eubacterium plexicaudatum ASF492</name>
    <dbReference type="NCBI Taxonomy" id="1235802"/>
    <lineage>
        <taxon>Bacteria</taxon>
        <taxon>Bacillati</taxon>
        <taxon>Bacillota</taxon>
        <taxon>Clostridia</taxon>
        <taxon>Eubacteriales</taxon>
        <taxon>Eubacteriaceae</taxon>
        <taxon>Eubacterium</taxon>
    </lineage>
</organism>
<dbReference type="HOGENOM" id="CLU_023401_3_0_9"/>
<dbReference type="eggNOG" id="ENOG502Z8UY">
    <property type="taxonomic scope" value="Bacteria"/>
</dbReference>
<evidence type="ECO:0008006" key="6">
    <source>
        <dbReference type="Google" id="ProtNLM"/>
    </source>
</evidence>
<feature type="transmembrane region" description="Helical" evidence="1">
    <location>
        <begin position="9"/>
        <end position="33"/>
    </location>
</feature>
<name>N2A108_9FIRM</name>
<reference evidence="4 5" key="1">
    <citation type="journal article" date="2014" name="Genome Announc.">
        <title>Draft genome sequences of the altered schaedler flora, a defined bacterial community from gnotobiotic mice.</title>
        <authorList>
            <person name="Wannemuehler M.J."/>
            <person name="Overstreet A.M."/>
            <person name="Ward D.V."/>
            <person name="Phillips G.J."/>
        </authorList>
    </citation>
    <scope>NUCLEOTIDE SEQUENCE [LARGE SCALE GENOMIC DNA]</scope>
    <source>
        <strain evidence="4 5">ASF492</strain>
    </source>
</reference>
<gene>
    <name evidence="4" type="ORF">C823_04307</name>
</gene>
<feature type="domain" description="DUF4832" evidence="2">
    <location>
        <begin position="243"/>
        <end position="470"/>
    </location>
</feature>
<dbReference type="InterPro" id="IPR032267">
    <property type="entry name" value="DUF4832"/>
</dbReference>
<keyword evidence="1" id="KW-0812">Transmembrane</keyword>
<proteinExistence type="predicted"/>
<dbReference type="Proteomes" id="UP000012589">
    <property type="component" value="Unassembled WGS sequence"/>
</dbReference>
<sequence length="489" mass="54614">MHLTCQKNILIPSVSLAVLSLAASALLILYTFYGKNHYLFTYMPAVYTETAEQLDNPYRGWYRMYGYMLSDRKPVFSETIQKQINDSADTQLTLLEINLNQYRFGDISAFALSQLEMILSAWEQSDQHLILRFLYDWDGNAKESEPQSEHIIMRHMEQTAEVVNRHTASVYIVQGIFVGSYGEMHGSIHLSSESVRTLAGHLADVLDPSIYLAVRTPQYWRAISKSFDPLSEKTAWDGSLAARLGLFNDGMLGSVTDLGTYSESEKPLLQAAENASDYAVRGNRTEELDFQHILCDYVPNGGETVVVNPLNDFSSAISSLASMHVSYLSKSHDANVLKKWEHAVYEGSDCYNGLNGLDYMERHLGYRYTITDSALTYTRNGSGPAVIHLTIANTGFSGCYRPFRAELLLRHTQSGQSETIPIDTDTRLWQSGSQVTLEIPLDGSSYEPGAYDVSFRLTDPSSGKQIRLANALPADGTFGYTIAALQIQK</sequence>
<comment type="caution">
    <text evidence="4">The sequence shown here is derived from an EMBL/GenBank/DDBJ whole genome shotgun (WGS) entry which is preliminary data.</text>
</comment>
<keyword evidence="1" id="KW-1133">Transmembrane helix</keyword>
<dbReference type="Pfam" id="PF16116">
    <property type="entry name" value="DUF4832"/>
    <property type="match status" value="1"/>
</dbReference>
<evidence type="ECO:0000313" key="5">
    <source>
        <dbReference type="Proteomes" id="UP000012589"/>
    </source>
</evidence>
<dbReference type="STRING" id="1235802.C823_04307"/>
<evidence type="ECO:0000259" key="3">
    <source>
        <dbReference type="Pfam" id="PF16173"/>
    </source>
</evidence>
<dbReference type="PATRIC" id="fig|1235802.3.peg.4574"/>
<evidence type="ECO:0000259" key="2">
    <source>
        <dbReference type="Pfam" id="PF16116"/>
    </source>
</evidence>
<evidence type="ECO:0000313" key="4">
    <source>
        <dbReference type="EMBL" id="EMZ21856.1"/>
    </source>
</evidence>
<keyword evidence="1" id="KW-0472">Membrane</keyword>
<dbReference type="AlphaFoldDB" id="N2A108"/>
<feature type="domain" description="DUF4874" evidence="3">
    <location>
        <begin position="56"/>
        <end position="219"/>
    </location>
</feature>
<dbReference type="EMBL" id="AQFT01000126">
    <property type="protein sequence ID" value="EMZ21856.1"/>
    <property type="molecule type" value="Genomic_DNA"/>
</dbReference>